<evidence type="ECO:0000313" key="1">
    <source>
        <dbReference type="EMBL" id="KAJ8670126.1"/>
    </source>
</evidence>
<gene>
    <name evidence="1" type="ORF">QAD02_001385</name>
</gene>
<comment type="caution">
    <text evidence="1">The sequence shown here is derived from an EMBL/GenBank/DDBJ whole genome shotgun (WGS) entry which is preliminary data.</text>
</comment>
<reference evidence="1" key="1">
    <citation type="submission" date="2023-04" db="EMBL/GenBank/DDBJ databases">
        <title>A chromosome-level genome assembly of the parasitoid wasp Eretmocerus hayati.</title>
        <authorList>
            <person name="Zhong Y."/>
            <person name="Liu S."/>
            <person name="Liu Y."/>
        </authorList>
    </citation>
    <scope>NUCLEOTIDE SEQUENCE</scope>
    <source>
        <strain evidence="1">ZJU_SS_LIU_2023</strain>
    </source>
</reference>
<dbReference type="Proteomes" id="UP001239111">
    <property type="component" value="Chromosome 3"/>
</dbReference>
<keyword evidence="2" id="KW-1185">Reference proteome</keyword>
<sequence length="857" mass="97130">MLSKSPWRKNASQDDEEVAHKSLSKSSHNIGTSDGSDSYEKSRVSRACQRIKSIFSSRNSSHEDQRENIKKNTECLQSKNQPSISRTTSATALVTEYIRGVTRSGVVVKKNCASNTPSVSTTLLGRRPSEPKIFLVGQGSFRERHALLEKCRACRIELVGVACLLVELKKHLSDDPWRSENESDRALKTAFKVKNKSNYIETCDKGVQCSVGNEFLKISPDVKFFSRSSLVINVDQKQQQQQKSAKQPLEQFKRITPRVNDKLLPSPSLEYVASYRPEFQQPINVKRLPGLRSFSSSAIFGLETSNRGDSSKRLRSTCAPNPRNRGTRNIRQQKSRRFQRSFQATNNSNSADGGGGGGGNSDRELNFRESLRRTEDELLRYSNFIENDLVSLPRPRTQPSSTQASRYSSPHKPSKRRPQTRSGSENRLLPNEDILAVKKILLEDYITEVREIVRSRQHYNDHEQRSDEVAILKNVRRRMDEEPTTGSKLIDGQPMSDESWHSLNEMKNQELLHQQQRPSTSGATSTTYVTASNCCSSYSCCWCCCDCRFCQLMTRSNVVRPSQDSGDFCRNGVSEKLGEREREFSEKGGDGRQRFERCYDSFIEGEPINRLVNSENESKAKTSRSIDSGVQLDYSRAASSLHSTEELQKFDTGRVRRRNCSTATTTGDESSGCSDEILCQRVESAVRKFTEKLILCERRTNDRSSSAGRRRPAQRKIDSIPHDDFIVKGCPYKEAVHPVSSHPPSQGKQLKLVWDQLFDTQKAVIDIERQNWTKTTEKLTRKVPKSELKVAEKKRIQATERKPSSKKNNNNNKKGKVSEEEQASVHLSGTENGEEEQPQRPRLRLKLEGPTKILVPL</sequence>
<evidence type="ECO:0000313" key="2">
    <source>
        <dbReference type="Proteomes" id="UP001239111"/>
    </source>
</evidence>
<protein>
    <submittedName>
        <fullName evidence="1">Uncharacterized protein</fullName>
    </submittedName>
</protein>
<name>A0ACC2NGT1_9HYME</name>
<dbReference type="EMBL" id="CM056743">
    <property type="protein sequence ID" value="KAJ8670126.1"/>
    <property type="molecule type" value="Genomic_DNA"/>
</dbReference>
<accession>A0ACC2NGT1</accession>
<organism evidence="1 2">
    <name type="scientific">Eretmocerus hayati</name>
    <dbReference type="NCBI Taxonomy" id="131215"/>
    <lineage>
        <taxon>Eukaryota</taxon>
        <taxon>Metazoa</taxon>
        <taxon>Ecdysozoa</taxon>
        <taxon>Arthropoda</taxon>
        <taxon>Hexapoda</taxon>
        <taxon>Insecta</taxon>
        <taxon>Pterygota</taxon>
        <taxon>Neoptera</taxon>
        <taxon>Endopterygota</taxon>
        <taxon>Hymenoptera</taxon>
        <taxon>Apocrita</taxon>
        <taxon>Proctotrupomorpha</taxon>
        <taxon>Chalcidoidea</taxon>
        <taxon>Aphelinidae</taxon>
        <taxon>Aphelininae</taxon>
        <taxon>Eretmocerus</taxon>
    </lineage>
</organism>
<proteinExistence type="predicted"/>